<evidence type="ECO:0000256" key="10">
    <source>
        <dbReference type="ARBA" id="ARBA00023136"/>
    </source>
</evidence>
<dbReference type="GO" id="GO:0009306">
    <property type="term" value="P:protein secretion"/>
    <property type="evidence" value="ECO:0007669"/>
    <property type="project" value="InterPro"/>
</dbReference>
<dbReference type="AlphaFoldDB" id="A0A844FG86"/>
<gene>
    <name evidence="12 13" type="primary">flhB</name>
    <name evidence="13" type="ORF">FYJ27_04475</name>
</gene>
<feature type="transmembrane region" description="Helical" evidence="12">
    <location>
        <begin position="42"/>
        <end position="63"/>
    </location>
</feature>
<evidence type="ECO:0000256" key="6">
    <source>
        <dbReference type="ARBA" id="ARBA00022692"/>
    </source>
</evidence>
<dbReference type="InterPro" id="IPR006135">
    <property type="entry name" value="T3SS_substrate_exporter"/>
</dbReference>
<accession>A0A844FG86</accession>
<dbReference type="InterPro" id="IPR029025">
    <property type="entry name" value="T3SS_substrate_exporter_C"/>
</dbReference>
<evidence type="ECO:0000313" key="13">
    <source>
        <dbReference type="EMBL" id="MSS42989.1"/>
    </source>
</evidence>
<proteinExistence type="inferred from homology"/>
<keyword evidence="6 12" id="KW-0812">Transmembrane</keyword>
<feature type="transmembrane region" description="Helical" evidence="12">
    <location>
        <begin position="93"/>
        <end position="118"/>
    </location>
</feature>
<dbReference type="Proteomes" id="UP000462760">
    <property type="component" value="Unassembled WGS sequence"/>
</dbReference>
<evidence type="ECO:0000256" key="3">
    <source>
        <dbReference type="ARBA" id="ARBA00021622"/>
    </source>
</evidence>
<dbReference type="GO" id="GO:0044780">
    <property type="term" value="P:bacterial-type flagellum assembly"/>
    <property type="evidence" value="ECO:0007669"/>
    <property type="project" value="InterPro"/>
</dbReference>
<keyword evidence="11 12" id="KW-1006">Bacterial flagellum protein export</keyword>
<keyword evidence="9 12" id="KW-1133">Transmembrane helix</keyword>
<name>A0A844FG86_9FIRM</name>
<keyword evidence="4 12" id="KW-0813">Transport</keyword>
<dbReference type="PRINTS" id="PR00950">
    <property type="entry name" value="TYPE3IMSPROT"/>
</dbReference>
<dbReference type="PANTHER" id="PTHR30531:SF12">
    <property type="entry name" value="FLAGELLAR BIOSYNTHETIC PROTEIN FLHB"/>
    <property type="match status" value="1"/>
</dbReference>
<dbReference type="GO" id="GO:0005886">
    <property type="term" value="C:plasma membrane"/>
    <property type="evidence" value="ECO:0007669"/>
    <property type="project" value="UniProtKB-SubCell"/>
</dbReference>
<keyword evidence="5 12" id="KW-1003">Cell membrane</keyword>
<keyword evidence="13" id="KW-0966">Cell projection</keyword>
<comment type="function">
    <text evidence="12">Required for formation of the rod structure in the basal body of the flagellar apparatus. Together with FliI and FliH, may constitute the export apparatus of flagellin.</text>
</comment>
<comment type="similarity">
    <text evidence="2 12">Belongs to the type III secretion exporter family.</text>
</comment>
<keyword evidence="13" id="KW-0969">Cilium</keyword>
<dbReference type="Gene3D" id="6.10.250.2080">
    <property type="match status" value="1"/>
</dbReference>
<comment type="subcellular location">
    <subcellularLocation>
        <location evidence="1">Cell membrane</location>
        <topology evidence="1">Multi-pass membrane protein</topology>
    </subcellularLocation>
</comment>
<reference evidence="13 14" key="1">
    <citation type="submission" date="2019-08" db="EMBL/GenBank/DDBJ databases">
        <title>In-depth cultivation of the pig gut microbiome towards novel bacterial diversity and tailored functional studies.</title>
        <authorList>
            <person name="Wylensek D."/>
            <person name="Hitch T.C.A."/>
            <person name="Clavel T."/>
        </authorList>
    </citation>
    <scope>NUCLEOTIDE SEQUENCE [LARGE SCALE GENOMIC DNA]</scope>
    <source>
        <strain evidence="13 14">Med78-601-WT-4W-RMD-3</strain>
    </source>
</reference>
<dbReference type="SUPFAM" id="SSF160544">
    <property type="entry name" value="EscU C-terminal domain-like"/>
    <property type="match status" value="1"/>
</dbReference>
<dbReference type="Gene3D" id="3.40.1690.10">
    <property type="entry name" value="secretion proteins EscU"/>
    <property type="match status" value="1"/>
</dbReference>
<dbReference type="Pfam" id="PF01312">
    <property type="entry name" value="Bac_export_2"/>
    <property type="match status" value="1"/>
</dbReference>
<comment type="caution">
    <text evidence="13">The sequence shown here is derived from an EMBL/GenBank/DDBJ whole genome shotgun (WGS) entry which is preliminary data.</text>
</comment>
<keyword evidence="13" id="KW-0282">Flagellum</keyword>
<protein>
    <recommendedName>
        <fullName evidence="3 12">Flagellar biosynthetic protein FlhB</fullName>
    </recommendedName>
</protein>
<evidence type="ECO:0000256" key="8">
    <source>
        <dbReference type="ARBA" id="ARBA00022927"/>
    </source>
</evidence>
<dbReference type="EMBL" id="VULR01000004">
    <property type="protein sequence ID" value="MSS42989.1"/>
    <property type="molecule type" value="Genomic_DNA"/>
</dbReference>
<feature type="transmembrane region" description="Helical" evidence="12">
    <location>
        <begin position="157"/>
        <end position="175"/>
    </location>
</feature>
<keyword evidence="7 12" id="KW-1005">Bacterial flagellum biogenesis</keyword>
<feature type="transmembrane region" description="Helical" evidence="12">
    <location>
        <begin position="204"/>
        <end position="225"/>
    </location>
</feature>
<evidence type="ECO:0000313" key="14">
    <source>
        <dbReference type="Proteomes" id="UP000462760"/>
    </source>
</evidence>
<dbReference type="InterPro" id="IPR006136">
    <property type="entry name" value="FlhB"/>
</dbReference>
<sequence length="365" mass="42101">MIYMEFKIQLQLFAEGEKTEKATPKKRREAREEGQVFQSKEISSVFILLISFLAFNILGKFILKNLIELMKYLFSSFQNLDDIFTQDNIRIKFLSIIAVFLKVSSPILITTYFASLIINYLQVGFLFTTKPLEPKFSRINPIEGFKRIFSKKAFVELGKSIIKILLIGYVAYSFIKKRIGILVNLPSMAPIQILKNFSNLSFQFGIRILGVLLVVSALDYFYQWWDYEKNLMMSKEELKEEFKQTEGDPLVKSKIKEKQRKMAFNRMMQEVPKADVIVTNPTHIAVALKYDQELNFAPIVVAKGVDIIAENIKKTGKENSIPIVENKPLARAIYETVDVGDIIPEELYETVAEVLAYVYSLKDKF</sequence>
<evidence type="ECO:0000256" key="5">
    <source>
        <dbReference type="ARBA" id="ARBA00022475"/>
    </source>
</evidence>
<dbReference type="PANTHER" id="PTHR30531">
    <property type="entry name" value="FLAGELLAR BIOSYNTHETIC PROTEIN FLHB"/>
    <property type="match status" value="1"/>
</dbReference>
<evidence type="ECO:0000256" key="12">
    <source>
        <dbReference type="RuleBase" id="RU364091"/>
    </source>
</evidence>
<evidence type="ECO:0000256" key="9">
    <source>
        <dbReference type="ARBA" id="ARBA00022989"/>
    </source>
</evidence>
<evidence type="ECO:0000256" key="2">
    <source>
        <dbReference type="ARBA" id="ARBA00010690"/>
    </source>
</evidence>
<evidence type="ECO:0000256" key="7">
    <source>
        <dbReference type="ARBA" id="ARBA00022795"/>
    </source>
</evidence>
<dbReference type="NCBIfam" id="TIGR00328">
    <property type="entry name" value="flhB"/>
    <property type="match status" value="1"/>
</dbReference>
<organism evidence="13 14">
    <name type="scientific">Anaerosalibacter bizertensis</name>
    <dbReference type="NCBI Taxonomy" id="932217"/>
    <lineage>
        <taxon>Bacteria</taxon>
        <taxon>Bacillati</taxon>
        <taxon>Bacillota</taxon>
        <taxon>Tissierellia</taxon>
        <taxon>Tissierellales</taxon>
        <taxon>Sporanaerobacteraceae</taxon>
        <taxon>Anaerosalibacter</taxon>
    </lineage>
</organism>
<keyword evidence="8 12" id="KW-0653">Protein transport</keyword>
<evidence type="ECO:0000256" key="1">
    <source>
        <dbReference type="ARBA" id="ARBA00004651"/>
    </source>
</evidence>
<dbReference type="FunFam" id="3.40.1690.10:FF:000001">
    <property type="entry name" value="Flagellar biosynthetic protein FlhB"/>
    <property type="match status" value="1"/>
</dbReference>
<keyword evidence="10 12" id="KW-0472">Membrane</keyword>
<evidence type="ECO:0000256" key="4">
    <source>
        <dbReference type="ARBA" id="ARBA00022448"/>
    </source>
</evidence>
<dbReference type="OrthoDB" id="9807950at2"/>
<evidence type="ECO:0000256" key="11">
    <source>
        <dbReference type="ARBA" id="ARBA00023225"/>
    </source>
</evidence>